<dbReference type="OrthoDB" id="40902at2759"/>
<dbReference type="RefSeq" id="XP_018151891.1">
    <property type="nucleotide sequence ID" value="XM_018307474.1"/>
</dbReference>
<dbReference type="InterPro" id="IPR038772">
    <property type="entry name" value="Sph/SMPD2-like"/>
</dbReference>
<dbReference type="GO" id="GO:0016791">
    <property type="term" value="F:phosphatase activity"/>
    <property type="evidence" value="ECO:0007669"/>
    <property type="project" value="InterPro"/>
</dbReference>
<dbReference type="GO" id="GO:0005737">
    <property type="term" value="C:cytoplasm"/>
    <property type="evidence" value="ECO:0007669"/>
    <property type="project" value="TreeGrafter"/>
</dbReference>
<dbReference type="Gene3D" id="2.100.10.30">
    <property type="entry name" value="Jacalin-like lectin domain"/>
    <property type="match status" value="1"/>
</dbReference>
<dbReference type="SMART" id="SM00915">
    <property type="entry name" value="Jacalin"/>
    <property type="match status" value="1"/>
</dbReference>
<gene>
    <name evidence="3" type="ORF">CH63R_12500</name>
</gene>
<dbReference type="GO" id="GO:0004519">
    <property type="term" value="F:endonuclease activity"/>
    <property type="evidence" value="ECO:0007669"/>
    <property type="project" value="UniProtKB-KW"/>
</dbReference>
<keyword evidence="1" id="KW-0732">Signal</keyword>
<dbReference type="GeneID" id="28871581"/>
<dbReference type="CDD" id="cd09615">
    <property type="entry name" value="Jacalin_EEP"/>
    <property type="match status" value="1"/>
</dbReference>
<proteinExistence type="predicted"/>
<dbReference type="GO" id="GO:0004527">
    <property type="term" value="F:exonuclease activity"/>
    <property type="evidence" value="ECO:0007669"/>
    <property type="project" value="UniProtKB-KW"/>
</dbReference>
<sequence>MKPTGLKMLLAGGGALSSGVLAQTSGDLTVLAMNVAGLPEILQNNDVPGDKTTNSRTIGSYFAKFNYDIIHVQENKNQNKKNHHNRRSLVGPDVRMSHQLLPSPLTLLSMVVYDLYSVLRILHVWNGVDDKDIHASRALIQHVIVSTMNSISIIILKNPIHHPCDFNYHAYIYETDNHPYRTATSGGVPFGSGLNTLSNHDWVDFERVKWSQCSNASGADCLTPKGFTFMRVRLAEGVWVDVYNLHTDAGTETDDLAARNSNLHQVADYISANSAGNAVLNGLADVWVQLERGGVVPTVETICSNPSTTNYCETVDKAFYRGGPVLGLEATYFSYESSRFLQPDGNVLSDHNPITANFTWSVSASLRQSDFSGGPHGTWFSDLPALAGKSRPKAAALTFRGGNRVDAVGLTLADGTVLSHGGAGGTAATLALGASEFWTAAKVCWGQKDGRTRIFSILATTSAGRTLASGAQTSDCATHTAPAGWQIVGFLGRAGDEVDRLAFAYAPQ</sequence>
<dbReference type="Proteomes" id="UP000092177">
    <property type="component" value="Chromosome 9"/>
</dbReference>
<dbReference type="VEuPathDB" id="FungiDB:CH63R_12500"/>
<comment type="caution">
    <text evidence="3">The sequence shown here is derived from an EMBL/GenBank/DDBJ whole genome shotgun (WGS) entry which is preliminary data.</text>
</comment>
<dbReference type="EMBL" id="LTAN01000009">
    <property type="protein sequence ID" value="OBR03373.1"/>
    <property type="molecule type" value="Genomic_DNA"/>
</dbReference>
<dbReference type="InterPro" id="IPR000300">
    <property type="entry name" value="IPPc"/>
</dbReference>
<protein>
    <submittedName>
        <fullName evidence="3">Endonuclease exonuclease phosphatase family protein</fullName>
    </submittedName>
</protein>
<name>A0A1B7XUE7_COLHI</name>
<organism evidence="3 4">
    <name type="scientific">Colletotrichum higginsianum (strain IMI 349063)</name>
    <name type="common">Crucifer anthracnose fungus</name>
    <dbReference type="NCBI Taxonomy" id="759273"/>
    <lineage>
        <taxon>Eukaryota</taxon>
        <taxon>Fungi</taxon>
        <taxon>Dikarya</taxon>
        <taxon>Ascomycota</taxon>
        <taxon>Pezizomycotina</taxon>
        <taxon>Sordariomycetes</taxon>
        <taxon>Hypocreomycetidae</taxon>
        <taxon>Glomerellales</taxon>
        <taxon>Glomerellaceae</taxon>
        <taxon>Colletotrichum</taxon>
        <taxon>Colletotrichum destructivum species complex</taxon>
    </lineage>
</organism>
<keyword evidence="3" id="KW-0378">Hydrolase</keyword>
<keyword evidence="3" id="KW-0540">Nuclease</keyword>
<keyword evidence="3" id="KW-0269">Exonuclease</keyword>
<evidence type="ECO:0000256" key="1">
    <source>
        <dbReference type="SAM" id="SignalP"/>
    </source>
</evidence>
<dbReference type="SUPFAM" id="SSF56219">
    <property type="entry name" value="DNase I-like"/>
    <property type="match status" value="1"/>
</dbReference>
<dbReference type="SUPFAM" id="SSF51101">
    <property type="entry name" value="Mannose-binding lectins"/>
    <property type="match status" value="1"/>
</dbReference>
<feature type="domain" description="Jacalin-type lectin" evidence="2">
    <location>
        <begin position="377"/>
        <end position="507"/>
    </location>
</feature>
<feature type="signal peptide" evidence="1">
    <location>
        <begin position="1"/>
        <end position="22"/>
    </location>
</feature>
<dbReference type="GO" id="GO:0004767">
    <property type="term" value="F:sphingomyelin phosphodiesterase activity"/>
    <property type="evidence" value="ECO:0007669"/>
    <property type="project" value="InterPro"/>
</dbReference>
<dbReference type="PANTHER" id="PTHR16320">
    <property type="entry name" value="SPHINGOMYELINASE FAMILY MEMBER"/>
    <property type="match status" value="1"/>
</dbReference>
<keyword evidence="3" id="KW-0255">Endonuclease</keyword>
<dbReference type="InterPro" id="IPR036404">
    <property type="entry name" value="Jacalin-like_lectin_dom_sf"/>
</dbReference>
<dbReference type="Gene3D" id="3.60.10.10">
    <property type="entry name" value="Endonuclease/exonuclease/phosphatase"/>
    <property type="match status" value="1"/>
</dbReference>
<dbReference type="KEGG" id="chig:CH63R_12500"/>
<dbReference type="InterPro" id="IPR036691">
    <property type="entry name" value="Endo/exonu/phosph_ase_sf"/>
</dbReference>
<reference evidence="4" key="1">
    <citation type="journal article" date="2017" name="BMC Genomics">
        <title>Gapless genome assembly of Colletotrichum higginsianum reveals chromosome structure and association of transposable elements with secondary metabolite gene clusters.</title>
        <authorList>
            <person name="Dallery J.-F."/>
            <person name="Lapalu N."/>
            <person name="Zampounis A."/>
            <person name="Pigne S."/>
            <person name="Luyten I."/>
            <person name="Amselem J."/>
            <person name="Wittenberg A.H.J."/>
            <person name="Zhou S."/>
            <person name="de Queiroz M.V."/>
            <person name="Robin G.P."/>
            <person name="Auger A."/>
            <person name="Hainaut M."/>
            <person name="Henrissat B."/>
            <person name="Kim K.-T."/>
            <person name="Lee Y.-H."/>
            <person name="Lespinet O."/>
            <person name="Schwartz D.C."/>
            <person name="Thon M.R."/>
            <person name="O'Connell R.J."/>
        </authorList>
    </citation>
    <scope>NUCLEOTIDE SEQUENCE [LARGE SCALE GENOMIC DNA]</scope>
    <source>
        <strain evidence="4">IMI 349063</strain>
    </source>
</reference>
<dbReference type="GO" id="GO:0046856">
    <property type="term" value="P:phosphatidylinositol dephosphorylation"/>
    <property type="evidence" value="ECO:0007669"/>
    <property type="project" value="InterPro"/>
</dbReference>
<feature type="chain" id="PRO_5008601094" evidence="1">
    <location>
        <begin position="23"/>
        <end position="508"/>
    </location>
</feature>
<dbReference type="Pfam" id="PF01419">
    <property type="entry name" value="Jacalin"/>
    <property type="match status" value="1"/>
</dbReference>
<evidence type="ECO:0000259" key="2">
    <source>
        <dbReference type="SMART" id="SM00915"/>
    </source>
</evidence>
<evidence type="ECO:0000313" key="4">
    <source>
        <dbReference type="Proteomes" id="UP000092177"/>
    </source>
</evidence>
<dbReference type="AlphaFoldDB" id="A0A1B7XUE7"/>
<dbReference type="Pfam" id="PF22669">
    <property type="entry name" value="Exo_endo_phos2"/>
    <property type="match status" value="1"/>
</dbReference>
<dbReference type="InterPro" id="IPR001229">
    <property type="entry name" value="Jacalin-like_lectin_dom"/>
</dbReference>
<accession>A0A1B7XUE7</accession>
<keyword evidence="4" id="KW-1185">Reference proteome</keyword>
<dbReference type="PANTHER" id="PTHR16320:SF1">
    <property type="entry name" value="SPHINGOMYELINASE DDB_G0288017"/>
    <property type="match status" value="1"/>
</dbReference>
<evidence type="ECO:0000313" key="3">
    <source>
        <dbReference type="EMBL" id="OBR03373.1"/>
    </source>
</evidence>